<evidence type="ECO:0000313" key="4">
    <source>
        <dbReference type="Proteomes" id="UP000278085"/>
    </source>
</evidence>
<proteinExistence type="predicted"/>
<evidence type="ECO:0000256" key="1">
    <source>
        <dbReference type="SAM" id="Coils"/>
    </source>
</evidence>
<comment type="caution">
    <text evidence="3">The sequence shown here is derived from an EMBL/GenBank/DDBJ whole genome shotgun (WGS) entry which is preliminary data.</text>
</comment>
<dbReference type="Proteomes" id="UP000278085">
    <property type="component" value="Unassembled WGS sequence"/>
</dbReference>
<accession>A0A430HND8</accession>
<evidence type="ECO:0008006" key="5">
    <source>
        <dbReference type="Google" id="ProtNLM"/>
    </source>
</evidence>
<protein>
    <recommendedName>
        <fullName evidence="5">Lipoprotein SmpA/OmlA domain-containing protein</fullName>
    </recommendedName>
</protein>
<keyword evidence="1" id="KW-0175">Coiled coil</keyword>
<name>A0A430HND8_9BURK</name>
<evidence type="ECO:0000313" key="3">
    <source>
        <dbReference type="EMBL" id="RSZ58994.1"/>
    </source>
</evidence>
<sequence length="261" mass="28353">MKKAVAILMMAAIFAGCAASSFKTARENANQVKNGMTLQQAEAILGMPATDKGVNKFKWRRGNAQRYDATPNGSVEYNVENGLIVGIPEGGVFGPLARQAYLENQAEEKAARFAASEAEAAEEAAKKAASDKAAAVRRERAHAQAKEEIAVLLAAQEQAYILCRDKATCTKMFSLAQIFITQNADQKIQVATDTVIQTYNATENGNISASIIKMPGSGSNEKITLTLNCKSETEGFDKLCRTNQTRIYSKFRPFIEKNLAK</sequence>
<gene>
    <name evidence="3" type="ORF">EJB06_11735</name>
</gene>
<keyword evidence="4" id="KW-1185">Reference proteome</keyword>
<feature type="signal peptide" evidence="2">
    <location>
        <begin position="1"/>
        <end position="18"/>
    </location>
</feature>
<feature type="coiled-coil region" evidence="1">
    <location>
        <begin position="104"/>
        <end position="146"/>
    </location>
</feature>
<evidence type="ECO:0000256" key="2">
    <source>
        <dbReference type="SAM" id="SignalP"/>
    </source>
</evidence>
<keyword evidence="2" id="KW-0732">Signal</keyword>
<feature type="chain" id="PRO_5019320712" description="Lipoprotein SmpA/OmlA domain-containing protein" evidence="2">
    <location>
        <begin position="19"/>
        <end position="261"/>
    </location>
</feature>
<dbReference type="PROSITE" id="PS51257">
    <property type="entry name" value="PROKAR_LIPOPROTEIN"/>
    <property type="match status" value="1"/>
</dbReference>
<dbReference type="AlphaFoldDB" id="A0A430HND8"/>
<dbReference type="OrthoDB" id="9108475at2"/>
<dbReference type="RefSeq" id="WP_126074198.1">
    <property type="nucleotide sequence ID" value="NZ_CP051166.1"/>
</dbReference>
<organism evidence="3 4">
    <name type="scientific">Massilia atriviolacea</name>
    <dbReference type="NCBI Taxonomy" id="2495579"/>
    <lineage>
        <taxon>Bacteria</taxon>
        <taxon>Pseudomonadati</taxon>
        <taxon>Pseudomonadota</taxon>
        <taxon>Betaproteobacteria</taxon>
        <taxon>Burkholderiales</taxon>
        <taxon>Oxalobacteraceae</taxon>
        <taxon>Telluria group</taxon>
        <taxon>Massilia</taxon>
    </lineage>
</organism>
<dbReference type="EMBL" id="RXLQ01000005">
    <property type="protein sequence ID" value="RSZ58994.1"/>
    <property type="molecule type" value="Genomic_DNA"/>
</dbReference>
<reference evidence="3 4" key="1">
    <citation type="submission" date="2018-12" db="EMBL/GenBank/DDBJ databases">
        <authorList>
            <person name="Yang E."/>
        </authorList>
    </citation>
    <scope>NUCLEOTIDE SEQUENCE [LARGE SCALE GENOMIC DNA]</scope>
    <source>
        <strain evidence="3 4">SOD</strain>
    </source>
</reference>